<protein>
    <recommendedName>
        <fullName evidence="4">Calcineurin-like phosphoesterase domain-containing protein</fullName>
    </recommendedName>
</protein>
<reference evidence="2 3" key="1">
    <citation type="submission" date="2018-12" db="EMBL/GenBank/DDBJ databases">
        <authorList>
            <consortium name="Pathogen Informatics"/>
        </authorList>
    </citation>
    <scope>NUCLEOTIDE SEQUENCE [LARGE SCALE GENOMIC DNA]</scope>
    <source>
        <strain evidence="2 3">NCTC8284</strain>
    </source>
</reference>
<dbReference type="AlphaFoldDB" id="A0A448MM10"/>
<keyword evidence="1" id="KW-1133">Transmembrane helix</keyword>
<dbReference type="PANTHER" id="PTHR31302:SF0">
    <property type="entry name" value="TRANSMEMBRANE PROTEIN WITH METALLOPHOSPHOESTERASE DOMAIN"/>
    <property type="match status" value="1"/>
</dbReference>
<dbReference type="PANTHER" id="PTHR31302">
    <property type="entry name" value="TRANSMEMBRANE PROTEIN WITH METALLOPHOSPHOESTERASE DOMAIN-RELATED"/>
    <property type="match status" value="1"/>
</dbReference>
<keyword evidence="1" id="KW-0812">Transmembrane</keyword>
<feature type="transmembrane region" description="Helical" evidence="1">
    <location>
        <begin position="37"/>
        <end position="55"/>
    </location>
</feature>
<dbReference type="KEGG" id="rpne:NCTC8284_01199"/>
<dbReference type="Proteomes" id="UP000278733">
    <property type="component" value="Chromosome"/>
</dbReference>
<evidence type="ECO:0008006" key="4">
    <source>
        <dbReference type="Google" id="ProtNLM"/>
    </source>
</evidence>
<dbReference type="EMBL" id="LR134405">
    <property type="protein sequence ID" value="VEH66043.1"/>
    <property type="molecule type" value="Genomic_DNA"/>
</dbReference>
<dbReference type="STRING" id="758.GCA_000730685_00417"/>
<sequence length="142" mass="15742">MLALLLFSAFISLTIAAISFLFRKTKSIAKINRTLRLAYPFAFAGLIGLSLYNAYTPRIVNYEITLDKPMKPLRIGVASDLHLGSLFGGKALDKLAQIMTEQKVDLILLPGDIMDDNVTAYLAENMRPHLAKLRAPMGFMPL</sequence>
<proteinExistence type="predicted"/>
<dbReference type="SUPFAM" id="SSF56300">
    <property type="entry name" value="Metallo-dependent phosphatases"/>
    <property type="match status" value="1"/>
</dbReference>
<evidence type="ECO:0000313" key="2">
    <source>
        <dbReference type="EMBL" id="VEH66043.1"/>
    </source>
</evidence>
<gene>
    <name evidence="2" type="ORF">NCTC8284_01199</name>
</gene>
<keyword evidence="1" id="KW-0472">Membrane</keyword>
<name>A0A448MM10_9PAST</name>
<dbReference type="InterPro" id="IPR051158">
    <property type="entry name" value="Metallophosphoesterase_sf"/>
</dbReference>
<organism evidence="2 3">
    <name type="scientific">Rodentibacter pneumotropicus</name>
    <dbReference type="NCBI Taxonomy" id="758"/>
    <lineage>
        <taxon>Bacteria</taxon>
        <taxon>Pseudomonadati</taxon>
        <taxon>Pseudomonadota</taxon>
        <taxon>Gammaproteobacteria</taxon>
        <taxon>Pasteurellales</taxon>
        <taxon>Pasteurellaceae</taxon>
        <taxon>Rodentibacter</taxon>
    </lineage>
</organism>
<evidence type="ECO:0000313" key="3">
    <source>
        <dbReference type="Proteomes" id="UP000278733"/>
    </source>
</evidence>
<accession>A0A448MM10</accession>
<evidence type="ECO:0000256" key="1">
    <source>
        <dbReference type="SAM" id="Phobius"/>
    </source>
</evidence>
<dbReference type="InterPro" id="IPR029052">
    <property type="entry name" value="Metallo-depent_PP-like"/>
</dbReference>
<dbReference type="Gene3D" id="3.60.21.10">
    <property type="match status" value="1"/>
</dbReference>